<accession>A0A119RR44</accession>
<dbReference type="PROSITE" id="PS50931">
    <property type="entry name" value="HTH_LYSR"/>
    <property type="match status" value="1"/>
</dbReference>
<organism evidence="6">
    <name type="scientific">Burkholderia stagnalis</name>
    <dbReference type="NCBI Taxonomy" id="1503054"/>
    <lineage>
        <taxon>Bacteria</taxon>
        <taxon>Pseudomonadati</taxon>
        <taxon>Pseudomonadota</taxon>
        <taxon>Betaproteobacteria</taxon>
        <taxon>Burkholderiales</taxon>
        <taxon>Burkholderiaceae</taxon>
        <taxon>Burkholderia</taxon>
        <taxon>Burkholderia cepacia complex</taxon>
    </lineage>
</organism>
<dbReference type="InterPro" id="IPR036390">
    <property type="entry name" value="WH_DNA-bd_sf"/>
</dbReference>
<dbReference type="InterPro" id="IPR000847">
    <property type="entry name" value="LysR_HTH_N"/>
</dbReference>
<dbReference type="InterPro" id="IPR036388">
    <property type="entry name" value="WH-like_DNA-bd_sf"/>
</dbReference>
<keyword evidence="2" id="KW-0805">Transcription regulation</keyword>
<evidence type="ECO:0000256" key="1">
    <source>
        <dbReference type="ARBA" id="ARBA00009437"/>
    </source>
</evidence>
<reference evidence="6 7" key="1">
    <citation type="submission" date="2015-11" db="EMBL/GenBank/DDBJ databases">
        <title>Expanding the genomic diversity of Burkholderia species for the development of highly accurate diagnostics.</title>
        <authorList>
            <person name="Sahl J."/>
            <person name="Keim P."/>
            <person name="Wagner D."/>
        </authorList>
    </citation>
    <scope>NUCLEOTIDE SEQUENCE [LARGE SCALE GENOMIC DNA]</scope>
    <source>
        <strain evidence="6 7">MSMB1960WGS</strain>
    </source>
</reference>
<dbReference type="FunFam" id="1.10.10.10:FF:000001">
    <property type="entry name" value="LysR family transcriptional regulator"/>
    <property type="match status" value="1"/>
</dbReference>
<feature type="domain" description="HTH lysR-type" evidence="5">
    <location>
        <begin position="5"/>
        <end position="62"/>
    </location>
</feature>
<dbReference type="AlphaFoldDB" id="A0A119RR44"/>
<keyword evidence="3" id="KW-0238">DNA-binding</keyword>
<evidence type="ECO:0000259" key="5">
    <source>
        <dbReference type="PROSITE" id="PS50931"/>
    </source>
</evidence>
<dbReference type="PRINTS" id="PR00039">
    <property type="entry name" value="HTHLYSR"/>
</dbReference>
<dbReference type="GO" id="GO:0003700">
    <property type="term" value="F:DNA-binding transcription factor activity"/>
    <property type="evidence" value="ECO:0007669"/>
    <property type="project" value="InterPro"/>
</dbReference>
<evidence type="ECO:0000256" key="3">
    <source>
        <dbReference type="ARBA" id="ARBA00023125"/>
    </source>
</evidence>
<dbReference type="GO" id="GO:0032993">
    <property type="term" value="C:protein-DNA complex"/>
    <property type="evidence" value="ECO:0007669"/>
    <property type="project" value="TreeGrafter"/>
</dbReference>
<dbReference type="SUPFAM" id="SSF53850">
    <property type="entry name" value="Periplasmic binding protein-like II"/>
    <property type="match status" value="1"/>
</dbReference>
<protein>
    <submittedName>
        <fullName evidence="6">LysR family transcriptional regulator</fullName>
    </submittedName>
</protein>
<dbReference type="Gene3D" id="3.40.190.10">
    <property type="entry name" value="Periplasmic binding protein-like II"/>
    <property type="match status" value="2"/>
</dbReference>
<dbReference type="Gene3D" id="1.10.10.10">
    <property type="entry name" value="Winged helix-like DNA-binding domain superfamily/Winged helix DNA-binding domain"/>
    <property type="match status" value="1"/>
</dbReference>
<dbReference type="Pfam" id="PF00126">
    <property type="entry name" value="HTH_1"/>
    <property type="match status" value="1"/>
</dbReference>
<dbReference type="PANTHER" id="PTHR30346:SF0">
    <property type="entry name" value="HCA OPERON TRANSCRIPTIONAL ACTIVATOR HCAR"/>
    <property type="match status" value="1"/>
</dbReference>
<dbReference type="SUPFAM" id="SSF46785">
    <property type="entry name" value="Winged helix' DNA-binding domain"/>
    <property type="match status" value="1"/>
</dbReference>
<dbReference type="Proteomes" id="UP000068603">
    <property type="component" value="Unassembled WGS sequence"/>
</dbReference>
<comment type="similarity">
    <text evidence="1">Belongs to the LysR transcriptional regulatory family.</text>
</comment>
<comment type="caution">
    <text evidence="6">The sequence shown here is derived from an EMBL/GenBank/DDBJ whole genome shotgun (WGS) entry which is preliminary data.</text>
</comment>
<dbReference type="STRING" id="1503054.WT74_09290"/>
<dbReference type="EMBL" id="LPHB01000040">
    <property type="protein sequence ID" value="KWA62731.1"/>
    <property type="molecule type" value="Genomic_DNA"/>
</dbReference>
<proteinExistence type="inferred from homology"/>
<dbReference type="RefSeq" id="WP_060150092.1">
    <property type="nucleotide sequence ID" value="NZ_LPGD01000097.1"/>
</dbReference>
<sequence length="301" mass="33492">MAFDLTLRQLRYFVAAAQTGQFSMAAANEHVSQSAITNAVLALESGLGMRLFERLPQGVALTPDGQDFYNHARRVLDAARDAVHKPPFRSHDLRGTVRIAASYTVLGYFLPELLARFRTTYPYIEFDLRDMERADIEAAVLDGEIDMGVVLLSNVARPARFDSQVLIRSRRQLWVAPSHPLAQLRAPSLADIAGYPYILITVDEGEQSTLRYWREVGVTPNIAFRTSSMEALRGLVAHGFGVTILSDMVFRPWSLEGKRIEARPVHDAIPQMDAGMIWRKKGTLAGPALALQQFLIHACGT</sequence>
<dbReference type="PANTHER" id="PTHR30346">
    <property type="entry name" value="TRANSCRIPTIONAL DUAL REGULATOR HCAR-RELATED"/>
    <property type="match status" value="1"/>
</dbReference>
<dbReference type="GO" id="GO:0003677">
    <property type="term" value="F:DNA binding"/>
    <property type="evidence" value="ECO:0007669"/>
    <property type="project" value="UniProtKB-KW"/>
</dbReference>
<evidence type="ECO:0000256" key="4">
    <source>
        <dbReference type="ARBA" id="ARBA00023163"/>
    </source>
</evidence>
<dbReference type="InterPro" id="IPR005119">
    <property type="entry name" value="LysR_subst-bd"/>
</dbReference>
<keyword evidence="4" id="KW-0804">Transcription</keyword>
<evidence type="ECO:0000256" key="2">
    <source>
        <dbReference type="ARBA" id="ARBA00023015"/>
    </source>
</evidence>
<dbReference type="Pfam" id="PF03466">
    <property type="entry name" value="LysR_substrate"/>
    <property type="match status" value="1"/>
</dbReference>
<evidence type="ECO:0000313" key="7">
    <source>
        <dbReference type="Proteomes" id="UP000068603"/>
    </source>
</evidence>
<name>A0A119RR44_9BURK</name>
<evidence type="ECO:0000313" key="6">
    <source>
        <dbReference type="EMBL" id="KWA62731.1"/>
    </source>
</evidence>
<gene>
    <name evidence="6" type="ORF">WT44_13965</name>
</gene>